<dbReference type="GO" id="GO:0007064">
    <property type="term" value="P:mitotic sister chromatid cohesion"/>
    <property type="evidence" value="ECO:0007669"/>
    <property type="project" value="TreeGrafter"/>
</dbReference>
<evidence type="ECO:0000256" key="3">
    <source>
        <dbReference type="ARBA" id="ARBA00022679"/>
    </source>
</evidence>
<evidence type="ECO:0000256" key="1">
    <source>
        <dbReference type="ARBA" id="ARBA00004123"/>
    </source>
</evidence>
<feature type="region of interest" description="Disordered" evidence="11">
    <location>
        <begin position="1"/>
        <end position="198"/>
    </location>
</feature>
<feature type="region of interest" description="Disordered" evidence="11">
    <location>
        <begin position="392"/>
        <end position="431"/>
    </location>
</feature>
<dbReference type="InterPro" id="IPR028005">
    <property type="entry name" value="AcTrfase_ESCO_Znf_dom"/>
</dbReference>
<keyword evidence="3" id="KW-0808">Transferase</keyword>
<keyword evidence="6" id="KW-0862">Zinc</keyword>
<evidence type="ECO:0000259" key="12">
    <source>
        <dbReference type="Pfam" id="PF13878"/>
    </source>
</evidence>
<dbReference type="KEGG" id="char:105901235"/>
<evidence type="ECO:0000313" key="14">
    <source>
        <dbReference type="Proteomes" id="UP000515152"/>
    </source>
</evidence>
<dbReference type="GO" id="GO:0061733">
    <property type="term" value="F:protein-lysine-acetyltransferase activity"/>
    <property type="evidence" value="ECO:0007669"/>
    <property type="project" value="TreeGrafter"/>
</dbReference>
<comment type="subcellular location">
    <subcellularLocation>
        <location evidence="1">Nucleus</location>
    </subcellularLocation>
</comment>
<dbReference type="GO" id="GO:0031101">
    <property type="term" value="P:fin regeneration"/>
    <property type="evidence" value="ECO:0007669"/>
    <property type="project" value="Ensembl"/>
</dbReference>
<feature type="compositionally biased region" description="Basic residues" evidence="11">
    <location>
        <begin position="147"/>
        <end position="156"/>
    </location>
</feature>
<dbReference type="Pfam" id="PF13880">
    <property type="entry name" value="Acetyltransf_13"/>
    <property type="match status" value="1"/>
</dbReference>
<dbReference type="RefSeq" id="XP_012684120.2">
    <property type="nucleotide sequence ID" value="XM_012828666.3"/>
</dbReference>
<evidence type="ECO:0000256" key="6">
    <source>
        <dbReference type="ARBA" id="ARBA00022833"/>
    </source>
</evidence>
<comment type="similarity">
    <text evidence="2">Belongs to the acetyltransferase family. ECO subfamily.</text>
</comment>
<evidence type="ECO:0000256" key="8">
    <source>
        <dbReference type="ARBA" id="ARBA00023306"/>
    </source>
</evidence>
<feature type="domain" description="N-acetyltransferase ESCO acetyl-transferase" evidence="13">
    <location>
        <begin position="598"/>
        <end position="665"/>
    </location>
</feature>
<evidence type="ECO:0000256" key="5">
    <source>
        <dbReference type="ARBA" id="ARBA00022771"/>
    </source>
</evidence>
<dbReference type="Pfam" id="PF13878">
    <property type="entry name" value="zf-C2H2_3"/>
    <property type="match status" value="1"/>
</dbReference>
<dbReference type="GO" id="GO:0008270">
    <property type="term" value="F:zinc ion binding"/>
    <property type="evidence" value="ECO:0007669"/>
    <property type="project" value="UniProtKB-KW"/>
</dbReference>
<evidence type="ECO:0000256" key="9">
    <source>
        <dbReference type="ARBA" id="ARBA00023315"/>
    </source>
</evidence>
<dbReference type="OrthoDB" id="428854at2759"/>
<feature type="compositionally biased region" description="Basic and acidic residues" evidence="11">
    <location>
        <begin position="242"/>
        <end position="266"/>
    </location>
</feature>
<dbReference type="GO" id="GO:0005634">
    <property type="term" value="C:nucleus"/>
    <property type="evidence" value="ECO:0007669"/>
    <property type="project" value="UniProtKB-SubCell"/>
</dbReference>
<dbReference type="GO" id="GO:0007507">
    <property type="term" value="P:heart development"/>
    <property type="evidence" value="ECO:0007669"/>
    <property type="project" value="Ensembl"/>
</dbReference>
<sequence length="669" mass="74485">MLPNLTSRKRKQCSPALDGNPTKRQILNGYSPPRRVSPRNTEPSIQNMCTSHQEKENQSPIKSPGRRQRPSPPMPLTPKKGSRNSLPEEPPKKQKSPQKPTVAGSFYSKQKVMYLTPLERKLLKETKSPPSKPIEEKPNPPPSAGTPKRKRGRPAKKVTASKVQKPSIKGHLTAKTSVFMVTPGTKTDTVSSGSEPSKISSMITFGHLKNKAKPKIFVGAAFFASGKKPATKNRMTVPWKPKHVEGQEKSKTKDPEKKSKEKEQKVRSPVRQAVFVRKPPRKDIPRLPAELTNTEQLKEVATDMSPTPVVGSPRALLEKYGIRKDVRVVLSRSVSPSVSMSSPGSVCLALESTSEMDSDIVLDLSDINHLEEDGSQSEESSAVYPIFGSKRSQRKTGLSSSPRTCSTPSGLPSTFTPSAKDRISARTRREGRKCDDDDQLIIDAGQKQFGATTCSLCGMLYSADSPEDKMQHSHFHQRFLDAIKFVGWKKERVVCEFWDGKILLVLPDDPKYATRKADDVRKVADSELGFQQITLSSPSTAKTYLFVNSDKMVVGCVVAEHIRQAFRVLEQQPQQKAVDPEDILERHRAWCCSVVPERAICGISRVWVFSLMRRKGIATRMLDSVRNNFMYGNHLTKEEIAFSDPTPDGKLFATKYTGTPTFLVYNFVG</sequence>
<evidence type="ECO:0000256" key="10">
    <source>
        <dbReference type="ARBA" id="ARBA00047902"/>
    </source>
</evidence>
<evidence type="ECO:0000259" key="13">
    <source>
        <dbReference type="Pfam" id="PF13880"/>
    </source>
</evidence>
<keyword evidence="7" id="KW-0539">Nucleus</keyword>
<feature type="region of interest" description="Disordered" evidence="11">
    <location>
        <begin position="231"/>
        <end position="269"/>
    </location>
</feature>
<feature type="compositionally biased region" description="Basic and acidic residues" evidence="11">
    <location>
        <begin position="118"/>
        <end position="138"/>
    </location>
</feature>
<dbReference type="GeneID" id="105901235"/>
<keyword evidence="8" id="KW-0131">Cell cycle</keyword>
<keyword evidence="4" id="KW-0479">Metal-binding</keyword>
<accession>A0A6P3VXU6</accession>
<dbReference type="PANTHER" id="PTHR45884:SF3">
    <property type="entry name" value="N-ACETYLTRANSFERASE ESCO2"/>
    <property type="match status" value="1"/>
</dbReference>
<keyword evidence="9" id="KW-0012">Acyltransferase</keyword>
<name>A0A6P3VXU6_CLUHA</name>
<evidence type="ECO:0000256" key="4">
    <source>
        <dbReference type="ARBA" id="ARBA00022723"/>
    </source>
</evidence>
<evidence type="ECO:0000256" key="2">
    <source>
        <dbReference type="ARBA" id="ARBA00005816"/>
    </source>
</evidence>
<comment type="catalytic activity">
    <reaction evidence="10">
        <text>L-lysyl-[protein] + acetyl-CoA = N(6)-acetyl-L-lysyl-[protein] + CoA + H(+)</text>
        <dbReference type="Rhea" id="RHEA:45948"/>
        <dbReference type="Rhea" id="RHEA-COMP:9752"/>
        <dbReference type="Rhea" id="RHEA-COMP:10731"/>
        <dbReference type="ChEBI" id="CHEBI:15378"/>
        <dbReference type="ChEBI" id="CHEBI:29969"/>
        <dbReference type="ChEBI" id="CHEBI:57287"/>
        <dbReference type="ChEBI" id="CHEBI:57288"/>
        <dbReference type="ChEBI" id="CHEBI:61930"/>
    </reaction>
</comment>
<dbReference type="PANTHER" id="PTHR45884">
    <property type="entry name" value="N-ACETYLTRANSFERASE ECO"/>
    <property type="match status" value="1"/>
</dbReference>
<feature type="compositionally biased region" description="Basic and acidic residues" evidence="11">
    <location>
        <begin position="419"/>
        <end position="431"/>
    </location>
</feature>
<dbReference type="AlphaFoldDB" id="A0A6P3VXU6"/>
<feature type="compositionally biased region" description="Polar residues" evidence="11">
    <location>
        <begin position="184"/>
        <end position="198"/>
    </location>
</feature>
<feature type="compositionally biased region" description="Polar residues" evidence="11">
    <location>
        <begin position="395"/>
        <end position="417"/>
    </location>
</feature>
<dbReference type="GO" id="GO:1990523">
    <property type="term" value="P:bone regeneration"/>
    <property type="evidence" value="ECO:0007669"/>
    <property type="project" value="Ensembl"/>
</dbReference>
<evidence type="ECO:0000313" key="15">
    <source>
        <dbReference type="RefSeq" id="XP_012684120.2"/>
    </source>
</evidence>
<organism evidence="14 15">
    <name type="scientific">Clupea harengus</name>
    <name type="common">Atlantic herring</name>
    <dbReference type="NCBI Taxonomy" id="7950"/>
    <lineage>
        <taxon>Eukaryota</taxon>
        <taxon>Metazoa</taxon>
        <taxon>Chordata</taxon>
        <taxon>Craniata</taxon>
        <taxon>Vertebrata</taxon>
        <taxon>Euteleostomi</taxon>
        <taxon>Actinopterygii</taxon>
        <taxon>Neopterygii</taxon>
        <taxon>Teleostei</taxon>
        <taxon>Clupei</taxon>
        <taxon>Clupeiformes</taxon>
        <taxon>Clupeoidei</taxon>
        <taxon>Clupeidae</taxon>
        <taxon>Clupea</taxon>
    </lineage>
</organism>
<gene>
    <name evidence="15" type="primary">esco2</name>
</gene>
<protein>
    <submittedName>
        <fullName evidence="15">N-acetyltransferase ESCO2</fullName>
    </submittedName>
</protein>
<dbReference type="GO" id="GO:0000785">
    <property type="term" value="C:chromatin"/>
    <property type="evidence" value="ECO:0007669"/>
    <property type="project" value="TreeGrafter"/>
</dbReference>
<evidence type="ECO:0000256" key="7">
    <source>
        <dbReference type="ARBA" id="ARBA00023242"/>
    </source>
</evidence>
<keyword evidence="14" id="KW-1185">Reference proteome</keyword>
<evidence type="ECO:0000256" key="11">
    <source>
        <dbReference type="SAM" id="MobiDB-lite"/>
    </source>
</evidence>
<dbReference type="CTD" id="157570"/>
<keyword evidence="5" id="KW-0863">Zinc-finger</keyword>
<proteinExistence type="inferred from homology"/>
<feature type="compositionally biased region" description="Polar residues" evidence="11">
    <location>
        <begin position="38"/>
        <end position="51"/>
    </location>
</feature>
<dbReference type="Proteomes" id="UP000515152">
    <property type="component" value="Chromosome 15"/>
</dbReference>
<dbReference type="GO" id="GO:0000278">
    <property type="term" value="P:mitotic cell cycle"/>
    <property type="evidence" value="ECO:0007669"/>
    <property type="project" value="Ensembl"/>
</dbReference>
<dbReference type="InterPro" id="IPR028009">
    <property type="entry name" value="ESCO_Acetyltransf_dom"/>
</dbReference>
<feature type="domain" description="N-acetyltransferase ESCO zinc-finger" evidence="12">
    <location>
        <begin position="439"/>
        <end position="478"/>
    </location>
</feature>
<reference evidence="15" key="1">
    <citation type="submission" date="2025-08" db="UniProtKB">
        <authorList>
            <consortium name="RefSeq"/>
        </authorList>
    </citation>
    <scope>IDENTIFICATION</scope>
</reference>